<proteinExistence type="predicted"/>
<name>A0A9Q1GNP3_9CARY</name>
<reference evidence="2" key="1">
    <citation type="submission" date="2022-04" db="EMBL/GenBank/DDBJ databases">
        <title>Carnegiea gigantea Genome sequencing and assembly v2.</title>
        <authorList>
            <person name="Copetti D."/>
            <person name="Sanderson M.J."/>
            <person name="Burquez A."/>
            <person name="Wojciechowski M.F."/>
        </authorList>
    </citation>
    <scope>NUCLEOTIDE SEQUENCE</scope>
    <source>
        <strain evidence="2">SGP5-SGP5p</strain>
        <tissue evidence="2">Aerial part</tissue>
    </source>
</reference>
<feature type="region of interest" description="Disordered" evidence="1">
    <location>
        <begin position="167"/>
        <end position="188"/>
    </location>
</feature>
<evidence type="ECO:0000313" key="2">
    <source>
        <dbReference type="EMBL" id="KAJ8423328.1"/>
    </source>
</evidence>
<gene>
    <name evidence="2" type="ORF">Cgig2_002023</name>
</gene>
<protein>
    <submittedName>
        <fullName evidence="2">Uncharacterized protein</fullName>
    </submittedName>
</protein>
<dbReference type="EMBL" id="JAKOGI010001992">
    <property type="protein sequence ID" value="KAJ8423328.1"/>
    <property type="molecule type" value="Genomic_DNA"/>
</dbReference>
<organism evidence="2 3">
    <name type="scientific">Carnegiea gigantea</name>
    <dbReference type="NCBI Taxonomy" id="171969"/>
    <lineage>
        <taxon>Eukaryota</taxon>
        <taxon>Viridiplantae</taxon>
        <taxon>Streptophyta</taxon>
        <taxon>Embryophyta</taxon>
        <taxon>Tracheophyta</taxon>
        <taxon>Spermatophyta</taxon>
        <taxon>Magnoliopsida</taxon>
        <taxon>eudicotyledons</taxon>
        <taxon>Gunneridae</taxon>
        <taxon>Pentapetalae</taxon>
        <taxon>Caryophyllales</taxon>
        <taxon>Cactineae</taxon>
        <taxon>Cactaceae</taxon>
        <taxon>Cactoideae</taxon>
        <taxon>Echinocereeae</taxon>
        <taxon>Carnegiea</taxon>
    </lineage>
</organism>
<sequence length="202" mass="22281">MVFGFLALAVDHALHHLEGFGGLISSGTSPADHSPVTVTNESQGKMLKILKAEKSNRPESFLHIPKCILSLLLLLAQFLFVALQAQTIEVAVTVVEGLLLHDEPKEVGEIKEYVNAIQWCTFPTLSSQQGSSLSRVSVERIVNDLVQCYPDRTSRYGTASWFVHPHTRVEDDPSRGGSHSKSAMSETPKPWDSVFWAKLGQE</sequence>
<accession>A0A9Q1GNP3</accession>
<dbReference type="AlphaFoldDB" id="A0A9Q1GNP3"/>
<comment type="caution">
    <text evidence="2">The sequence shown here is derived from an EMBL/GenBank/DDBJ whole genome shotgun (WGS) entry which is preliminary data.</text>
</comment>
<dbReference type="Proteomes" id="UP001153076">
    <property type="component" value="Unassembled WGS sequence"/>
</dbReference>
<keyword evidence="3" id="KW-1185">Reference proteome</keyword>
<evidence type="ECO:0000256" key="1">
    <source>
        <dbReference type="SAM" id="MobiDB-lite"/>
    </source>
</evidence>
<evidence type="ECO:0000313" key="3">
    <source>
        <dbReference type="Proteomes" id="UP001153076"/>
    </source>
</evidence>